<protein>
    <recommendedName>
        <fullName evidence="3">Peptidase S8/S53 domain-containing protein</fullName>
    </recommendedName>
</protein>
<dbReference type="AlphaFoldDB" id="A0A9P9EN51"/>
<organism evidence="1 2">
    <name type="scientific">Dactylonectria estremocensis</name>
    <dbReference type="NCBI Taxonomy" id="1079267"/>
    <lineage>
        <taxon>Eukaryota</taxon>
        <taxon>Fungi</taxon>
        <taxon>Dikarya</taxon>
        <taxon>Ascomycota</taxon>
        <taxon>Pezizomycotina</taxon>
        <taxon>Sordariomycetes</taxon>
        <taxon>Hypocreomycetidae</taxon>
        <taxon>Hypocreales</taxon>
        <taxon>Nectriaceae</taxon>
        <taxon>Dactylonectria</taxon>
    </lineage>
</organism>
<dbReference type="EMBL" id="JAGMUU010000011">
    <property type="protein sequence ID" value="KAH7142833.1"/>
    <property type="molecule type" value="Genomic_DNA"/>
</dbReference>
<dbReference type="OrthoDB" id="5093543at2759"/>
<keyword evidence="2" id="KW-1185">Reference proteome</keyword>
<reference evidence="1" key="1">
    <citation type="journal article" date="2021" name="Nat. Commun.">
        <title>Genetic determinants of endophytism in the Arabidopsis root mycobiome.</title>
        <authorList>
            <person name="Mesny F."/>
            <person name="Miyauchi S."/>
            <person name="Thiergart T."/>
            <person name="Pickel B."/>
            <person name="Atanasova L."/>
            <person name="Karlsson M."/>
            <person name="Huettel B."/>
            <person name="Barry K.W."/>
            <person name="Haridas S."/>
            <person name="Chen C."/>
            <person name="Bauer D."/>
            <person name="Andreopoulos W."/>
            <person name="Pangilinan J."/>
            <person name="LaButti K."/>
            <person name="Riley R."/>
            <person name="Lipzen A."/>
            <person name="Clum A."/>
            <person name="Drula E."/>
            <person name="Henrissat B."/>
            <person name="Kohler A."/>
            <person name="Grigoriev I.V."/>
            <person name="Martin F.M."/>
            <person name="Hacquard S."/>
        </authorList>
    </citation>
    <scope>NUCLEOTIDE SEQUENCE</scope>
    <source>
        <strain evidence="1">MPI-CAGE-AT-0021</strain>
    </source>
</reference>
<accession>A0A9P9EN51</accession>
<dbReference type="InterPro" id="IPR036852">
    <property type="entry name" value="Peptidase_S8/S53_dom_sf"/>
</dbReference>
<proteinExistence type="predicted"/>
<sequence>MGWARAQGLGNRVKFPHGLDDNERWKRNNSRCQERIIKHGQKGLNGEKFDVKVIADNNAVKFSSGLSTTDNIEEAPAWICNIRDYSTFLMNASMSLGKNKQVPYVKVAIVDDGFDNTLHDLHPKIAGGATLCPYPHSSVLVNSYFVPRELPALTGSGRRVTARSAAKAVDWAAIGQEIEDMNKPKPAIDRAYFENILMFCSASDQRANKKEECFPGGWNQCIPIGGDTFTGEKLTWVDDRVDFWFPGRNVPFPSKDHKSVVYESGSSVATAAASELAGVLMFSARVSHGDEYE</sequence>
<dbReference type="Gene3D" id="3.40.50.200">
    <property type="entry name" value="Peptidase S8/S53 domain"/>
    <property type="match status" value="1"/>
</dbReference>
<dbReference type="GO" id="GO:0006508">
    <property type="term" value="P:proteolysis"/>
    <property type="evidence" value="ECO:0007669"/>
    <property type="project" value="InterPro"/>
</dbReference>
<evidence type="ECO:0008006" key="3">
    <source>
        <dbReference type="Google" id="ProtNLM"/>
    </source>
</evidence>
<dbReference type="Proteomes" id="UP000717696">
    <property type="component" value="Unassembled WGS sequence"/>
</dbReference>
<evidence type="ECO:0000313" key="2">
    <source>
        <dbReference type="Proteomes" id="UP000717696"/>
    </source>
</evidence>
<dbReference type="GO" id="GO:0004252">
    <property type="term" value="F:serine-type endopeptidase activity"/>
    <property type="evidence" value="ECO:0007669"/>
    <property type="project" value="InterPro"/>
</dbReference>
<name>A0A9P9EN51_9HYPO</name>
<comment type="caution">
    <text evidence="1">The sequence shown here is derived from an EMBL/GenBank/DDBJ whole genome shotgun (WGS) entry which is preliminary data.</text>
</comment>
<dbReference type="SUPFAM" id="SSF52743">
    <property type="entry name" value="Subtilisin-like"/>
    <property type="match status" value="1"/>
</dbReference>
<gene>
    <name evidence="1" type="ORF">B0J13DRAFT_526280</name>
</gene>
<evidence type="ECO:0000313" key="1">
    <source>
        <dbReference type="EMBL" id="KAH7142833.1"/>
    </source>
</evidence>